<dbReference type="FunFam" id="1.20.1250.20:FF:000003">
    <property type="entry name" value="Solute carrier family 17 member 3"/>
    <property type="match status" value="1"/>
</dbReference>
<keyword evidence="4" id="KW-0769">Symport</keyword>
<feature type="transmembrane region" description="Helical" evidence="7">
    <location>
        <begin position="402"/>
        <end position="420"/>
    </location>
</feature>
<dbReference type="GO" id="GO:0016020">
    <property type="term" value="C:membrane"/>
    <property type="evidence" value="ECO:0007669"/>
    <property type="project" value="UniProtKB-SubCell"/>
</dbReference>
<evidence type="ECO:0000256" key="5">
    <source>
        <dbReference type="ARBA" id="ARBA00022989"/>
    </source>
</evidence>
<reference evidence="9" key="1">
    <citation type="journal article" date="2016" name="Ticks Tick Borne Dis.">
        <title>De novo assembly and annotation of the salivary gland transcriptome of Rhipicephalus appendiculatus male and female ticks during blood feeding.</title>
        <authorList>
            <person name="de Castro M.H."/>
            <person name="de Klerk D."/>
            <person name="Pienaar R."/>
            <person name="Latif A.A."/>
            <person name="Rees D.J."/>
            <person name="Mans B.J."/>
        </authorList>
    </citation>
    <scope>NUCLEOTIDE SEQUENCE</scope>
    <source>
        <tissue evidence="9">Salivary glands</tissue>
    </source>
</reference>
<feature type="transmembrane region" description="Helical" evidence="7">
    <location>
        <begin position="271"/>
        <end position="291"/>
    </location>
</feature>
<evidence type="ECO:0000256" key="2">
    <source>
        <dbReference type="ARBA" id="ARBA00022448"/>
    </source>
</evidence>
<dbReference type="FunFam" id="1.20.1250.20:FF:000423">
    <property type="entry name" value="Putative inorganic phosphate cotransporter-like Protein"/>
    <property type="match status" value="1"/>
</dbReference>
<organism evidence="9">
    <name type="scientific">Rhipicephalus appendiculatus</name>
    <name type="common">Brown ear tick</name>
    <dbReference type="NCBI Taxonomy" id="34631"/>
    <lineage>
        <taxon>Eukaryota</taxon>
        <taxon>Metazoa</taxon>
        <taxon>Ecdysozoa</taxon>
        <taxon>Arthropoda</taxon>
        <taxon>Chelicerata</taxon>
        <taxon>Arachnida</taxon>
        <taxon>Acari</taxon>
        <taxon>Parasitiformes</taxon>
        <taxon>Ixodida</taxon>
        <taxon>Ixodoidea</taxon>
        <taxon>Ixodidae</taxon>
        <taxon>Rhipicephalinae</taxon>
        <taxon>Rhipicephalus</taxon>
        <taxon>Rhipicephalus</taxon>
    </lineage>
</organism>
<dbReference type="GO" id="GO:0015293">
    <property type="term" value="F:symporter activity"/>
    <property type="evidence" value="ECO:0007669"/>
    <property type="project" value="UniProtKB-KW"/>
</dbReference>
<evidence type="ECO:0000256" key="1">
    <source>
        <dbReference type="ARBA" id="ARBA00004141"/>
    </source>
</evidence>
<protein>
    <submittedName>
        <fullName evidence="9">MFS transporter, ACS family, solute carrier family 17 (Sodium-dependent inorganic phosphate cotransporter), member 5</fullName>
    </submittedName>
</protein>
<keyword evidence="5 7" id="KW-1133">Transmembrane helix</keyword>
<accession>A0A131YS97</accession>
<keyword evidence="6 7" id="KW-0472">Membrane</keyword>
<dbReference type="InterPro" id="IPR011701">
    <property type="entry name" value="MFS"/>
</dbReference>
<dbReference type="InterPro" id="IPR036259">
    <property type="entry name" value="MFS_trans_sf"/>
</dbReference>
<feature type="transmembrane region" description="Helical" evidence="7">
    <location>
        <begin position="49"/>
        <end position="68"/>
    </location>
</feature>
<evidence type="ECO:0000256" key="4">
    <source>
        <dbReference type="ARBA" id="ARBA00022847"/>
    </source>
</evidence>
<comment type="subcellular location">
    <subcellularLocation>
        <location evidence="1">Membrane</location>
        <topology evidence="1">Multi-pass membrane protein</topology>
    </subcellularLocation>
</comment>
<dbReference type="PROSITE" id="PS50850">
    <property type="entry name" value="MFS"/>
    <property type="match status" value="1"/>
</dbReference>
<dbReference type="PANTHER" id="PTHR11662">
    <property type="entry name" value="SOLUTE CARRIER FAMILY 17"/>
    <property type="match status" value="1"/>
</dbReference>
<dbReference type="EMBL" id="GEDV01007207">
    <property type="protein sequence ID" value="JAP81350.1"/>
    <property type="molecule type" value="Transcribed_RNA"/>
</dbReference>
<evidence type="ECO:0000259" key="8">
    <source>
        <dbReference type="PROSITE" id="PS50850"/>
    </source>
</evidence>
<feature type="transmembrane region" description="Helical" evidence="7">
    <location>
        <begin position="136"/>
        <end position="164"/>
    </location>
</feature>
<feature type="domain" description="Major facilitator superfamily (MFS) profile" evidence="8">
    <location>
        <begin position="1"/>
        <end position="425"/>
    </location>
</feature>
<dbReference type="AlphaFoldDB" id="A0A131YS97"/>
<evidence type="ECO:0000313" key="9">
    <source>
        <dbReference type="EMBL" id="JAP81350.1"/>
    </source>
</evidence>
<dbReference type="GO" id="GO:0006820">
    <property type="term" value="P:monoatomic anion transport"/>
    <property type="evidence" value="ECO:0007669"/>
    <property type="project" value="TreeGrafter"/>
</dbReference>
<sequence length="463" mass="49599">MVNTTAVNGNSSHASNTSCPVPYRNASYINGGDESDDGEFLWDPVMQGYVLNAFFYGYIITQIPAGWLSEVINPAWIFAAGIGATSLLTLATAVVARASFSAFIVLRVLEGIAEGVTFPSTFAIMARWSPVQERSFLLAISTLGSVLGTTVTLPVSAVLCQYGFDGGWPSVFYITGLLGCVWFVFWVLLASGTPEKHHFISEEEKKYIIESRDATFAVRKSVPWASILTSRAVWMIVIIKFCGAWSFYTLLTELPSYLADVLHFNIRSNGSLNASVYLSQLLVGLGSSYLADYLRKKKILGVTNVRKVFQSIGLLGQAVGMVGATFAGCDWMLAFAMLLVASTSSGALYGSESVLPVDIAAQFAGAVMGFANCISNSAGIFTPLVVGYLTESSESIEQWNKVFFTSAGVVVFGAVAFLLFGKAEVEPWARQPCGSINDSCSLLVPADEEAEDSSSVSNTAGTT</sequence>
<feature type="transmembrane region" description="Helical" evidence="7">
    <location>
        <begin position="312"/>
        <end position="339"/>
    </location>
</feature>
<evidence type="ECO:0000256" key="7">
    <source>
        <dbReference type="SAM" id="Phobius"/>
    </source>
</evidence>
<name>A0A131YS97_RHIAP</name>
<feature type="transmembrane region" description="Helical" evidence="7">
    <location>
        <begin position="232"/>
        <end position="251"/>
    </location>
</feature>
<feature type="transmembrane region" description="Helical" evidence="7">
    <location>
        <begin position="359"/>
        <end position="390"/>
    </location>
</feature>
<dbReference type="Gene3D" id="1.20.1250.20">
    <property type="entry name" value="MFS general substrate transporter like domains"/>
    <property type="match status" value="2"/>
</dbReference>
<proteinExistence type="predicted"/>
<keyword evidence="3 7" id="KW-0812">Transmembrane</keyword>
<dbReference type="InterPro" id="IPR020846">
    <property type="entry name" value="MFS_dom"/>
</dbReference>
<dbReference type="CDD" id="cd17318">
    <property type="entry name" value="MFS_SLC17"/>
    <property type="match status" value="1"/>
</dbReference>
<dbReference type="InterPro" id="IPR050382">
    <property type="entry name" value="MFS_Na/Anion_cotransporter"/>
</dbReference>
<keyword evidence="2" id="KW-0813">Transport</keyword>
<feature type="transmembrane region" description="Helical" evidence="7">
    <location>
        <begin position="75"/>
        <end position="96"/>
    </location>
</feature>
<dbReference type="Pfam" id="PF07690">
    <property type="entry name" value="MFS_1"/>
    <property type="match status" value="1"/>
</dbReference>
<evidence type="ECO:0000256" key="6">
    <source>
        <dbReference type="ARBA" id="ARBA00023136"/>
    </source>
</evidence>
<evidence type="ECO:0000256" key="3">
    <source>
        <dbReference type="ARBA" id="ARBA00022692"/>
    </source>
</evidence>
<feature type="transmembrane region" description="Helical" evidence="7">
    <location>
        <begin position="170"/>
        <end position="189"/>
    </location>
</feature>
<feature type="transmembrane region" description="Helical" evidence="7">
    <location>
        <begin position="102"/>
        <end position="124"/>
    </location>
</feature>
<dbReference type="SUPFAM" id="SSF103473">
    <property type="entry name" value="MFS general substrate transporter"/>
    <property type="match status" value="1"/>
</dbReference>
<dbReference type="PANTHER" id="PTHR11662:SF399">
    <property type="entry name" value="FI19708P1-RELATED"/>
    <property type="match status" value="1"/>
</dbReference>